<proteinExistence type="predicted"/>
<protein>
    <recommendedName>
        <fullName evidence="3">Transcription initiation factor TFIIIB</fullName>
    </recommendedName>
</protein>
<evidence type="ECO:0008006" key="3">
    <source>
        <dbReference type="Google" id="ProtNLM"/>
    </source>
</evidence>
<gene>
    <name evidence="1" type="ORF">SAMN05216179_0131</name>
</gene>
<evidence type="ECO:0000313" key="2">
    <source>
        <dbReference type="Proteomes" id="UP000184184"/>
    </source>
</evidence>
<name>A0A1M7IRL1_9BACI</name>
<reference evidence="1 2" key="1">
    <citation type="submission" date="2016-11" db="EMBL/GenBank/DDBJ databases">
        <authorList>
            <person name="Jaros S."/>
            <person name="Januszkiewicz K."/>
            <person name="Wedrychowicz H."/>
        </authorList>
    </citation>
    <scope>NUCLEOTIDE SEQUENCE [LARGE SCALE GENOMIC DNA]</scope>
    <source>
        <strain evidence="1 2">CGMCC 1.10681</strain>
    </source>
</reference>
<evidence type="ECO:0000313" key="1">
    <source>
        <dbReference type="EMBL" id="SHM43325.1"/>
    </source>
</evidence>
<keyword evidence="2" id="KW-1185">Reference proteome</keyword>
<organism evidence="1 2">
    <name type="scientific">Gracilibacillus kekensis</name>
    <dbReference type="NCBI Taxonomy" id="1027249"/>
    <lineage>
        <taxon>Bacteria</taxon>
        <taxon>Bacillati</taxon>
        <taxon>Bacillota</taxon>
        <taxon>Bacilli</taxon>
        <taxon>Bacillales</taxon>
        <taxon>Bacillaceae</taxon>
        <taxon>Gracilibacillus</taxon>
    </lineage>
</organism>
<dbReference type="Proteomes" id="UP000184184">
    <property type="component" value="Unassembled WGS sequence"/>
</dbReference>
<sequence length="107" mass="12367">MKKETGNGKKKVKNEIDYYETNYWLKTYLEYKHTQKGVSFMYQSQETLCPKCGSSDLGKGKQNGYAALHPVNKMSFGSDVEYIICTKCGYIIEGYVKKPEKFRGTMY</sequence>
<dbReference type="EMBL" id="FRCZ01000001">
    <property type="protein sequence ID" value="SHM43325.1"/>
    <property type="molecule type" value="Genomic_DNA"/>
</dbReference>
<accession>A0A1M7IRL1</accession>
<dbReference type="AlphaFoldDB" id="A0A1M7IRL1"/>